<geneLocation type="plasmid" evidence="2">
    <name>pALWED1.1</name>
</geneLocation>
<dbReference type="AlphaFoldDB" id="A0A1P8KGF7"/>
<reference evidence="2" key="1">
    <citation type="journal article" date="2016" name="Biomed. Res. Int.">
        <title>Resistance of Permafrost and Modern Acinetobacter lwoffii Strains to Heavy Metals and Arsenic Revealed by Genome Analysis.</title>
        <authorList>
            <person name="Mindlin S."/>
            <person name="Petrenko A."/>
            <person name="Kurakov A."/>
            <person name="Beletsky A."/>
            <person name="Mardanov A."/>
            <person name="Petrova M."/>
        </authorList>
    </citation>
    <scope>NUCLEOTIDE SEQUENCE</scope>
    <source>
        <strain evidence="2">ED23-35</strain>
        <plasmid evidence="2">pALWED1.1</plasmid>
    </source>
</reference>
<keyword evidence="1" id="KW-0732">Signal</keyword>
<dbReference type="EMBL" id="KX426227">
    <property type="protein sequence ID" value="APW48760.1"/>
    <property type="molecule type" value="Genomic_DNA"/>
</dbReference>
<gene>
    <name evidence="2" type="ORF">BAA96_1p0053</name>
</gene>
<name>A0A1P8KGF7_ACILW</name>
<dbReference type="PROSITE" id="PS51257">
    <property type="entry name" value="PROKAR_LIPOPROTEIN"/>
    <property type="match status" value="1"/>
</dbReference>
<organism evidence="2">
    <name type="scientific">Acinetobacter lwoffii</name>
    <dbReference type="NCBI Taxonomy" id="28090"/>
    <lineage>
        <taxon>Bacteria</taxon>
        <taxon>Pseudomonadati</taxon>
        <taxon>Pseudomonadota</taxon>
        <taxon>Gammaproteobacteria</taxon>
        <taxon>Moraxellales</taxon>
        <taxon>Moraxellaceae</taxon>
        <taxon>Acinetobacter</taxon>
    </lineage>
</organism>
<feature type="chain" id="PRO_5010381700" evidence="1">
    <location>
        <begin position="26"/>
        <end position="151"/>
    </location>
</feature>
<proteinExistence type="predicted"/>
<evidence type="ECO:0000313" key="2">
    <source>
        <dbReference type="EMBL" id="APW48760.1"/>
    </source>
</evidence>
<keyword evidence="2" id="KW-0614">Plasmid</keyword>
<accession>A0A1P8KGF7</accession>
<evidence type="ECO:0000256" key="1">
    <source>
        <dbReference type="SAM" id="SignalP"/>
    </source>
</evidence>
<feature type="signal peptide" evidence="1">
    <location>
        <begin position="1"/>
        <end position="25"/>
    </location>
</feature>
<dbReference type="RefSeq" id="WP_032056395.1">
    <property type="nucleotide sequence ID" value="NZ_CP082144.1"/>
</dbReference>
<sequence length="151" mass="16685">MNVFKTLKLSAVAIISVSMSCAVLANGSLNNLNTNSLKSAVALSPTAKNKLKVERLLNTKTPYQIETGAVLKKVKYSKHFNMNVQMSSKTADKYSSDETDSLNRFVNEKIHPFYCSVFANAPVKPDLYVDIVDNQGKSFFGSAERYSDTCQ</sequence>
<protein>
    <submittedName>
        <fullName evidence="2">Uncharacterized protein</fullName>
    </submittedName>
</protein>